<dbReference type="EMBL" id="CP003470">
    <property type="protein sequence ID" value="AGG90866.1"/>
    <property type="molecule type" value="Genomic_DNA"/>
</dbReference>
<dbReference type="KEGG" id="rhd:R2APBS1_3808"/>
<proteinExistence type="predicted"/>
<dbReference type="eggNOG" id="ENOG502ZCN0">
    <property type="taxonomic scope" value="Bacteria"/>
</dbReference>
<sequence length="228" mass="25227">MASAPGRRSPNPAARRTGLAGRRLLDTYAVLATRGEHLLHDLLGGQVPRQWQHYPEDDSIDPDGGYQWFYHSHSPEDRPEAAEHGHFHLFARRPLWSRRMQSKAERAFAALTGNPGRQVATRHLLAVGMDAKGLPVSLFTVNSWVTGDLMLSASGTARILADMHLRTGHDAIDTVLECVVALCMDEIRMLLGARDTMLSAWKGRAVLEDTRLEILSHQAIALDAKLNA</sequence>
<feature type="domain" description="DUF6969" evidence="1">
    <location>
        <begin position="20"/>
        <end position="220"/>
    </location>
</feature>
<dbReference type="Proteomes" id="UP000011859">
    <property type="component" value="Chromosome"/>
</dbReference>
<reference evidence="2 3" key="1">
    <citation type="submission" date="2012-04" db="EMBL/GenBank/DDBJ databases">
        <title>Complete genome of Rhodanobacter sp. 2APBS1.</title>
        <authorList>
            <consortium name="US DOE Joint Genome Institute"/>
            <person name="Huntemann M."/>
            <person name="Wei C.-L."/>
            <person name="Han J."/>
            <person name="Detter J.C."/>
            <person name="Han C."/>
            <person name="Tapia R."/>
            <person name="Munk A.C.C."/>
            <person name="Chen A."/>
            <person name="Krypides N."/>
            <person name="Mavromatis K."/>
            <person name="Markowitz V."/>
            <person name="Szeto E."/>
            <person name="Ivanova N."/>
            <person name="Mikhailova N."/>
            <person name="Ovchinnikova G."/>
            <person name="Pagani I."/>
            <person name="Pati A."/>
            <person name="Goodwin L."/>
            <person name="Peters L."/>
            <person name="Pitluck S."/>
            <person name="Woyke T."/>
            <person name="Prakash O."/>
            <person name="Elkins J."/>
            <person name="Brown S."/>
            <person name="Palumbo A."/>
            <person name="Hemme C."/>
            <person name="Zhou J."/>
            <person name="Watson D."/>
            <person name="Jardine P."/>
            <person name="Kostka J."/>
            <person name="Green S."/>
        </authorList>
    </citation>
    <scope>NUCLEOTIDE SEQUENCE [LARGE SCALE GENOMIC DNA]</scope>
    <source>
        <strain evidence="2 3">2APBS1</strain>
    </source>
</reference>
<evidence type="ECO:0000259" key="1">
    <source>
        <dbReference type="Pfam" id="PF22308"/>
    </source>
</evidence>
<evidence type="ECO:0000313" key="3">
    <source>
        <dbReference type="Proteomes" id="UP000011859"/>
    </source>
</evidence>
<organism evidence="2 3">
    <name type="scientific">Rhodanobacter denitrificans</name>
    <dbReference type="NCBI Taxonomy" id="666685"/>
    <lineage>
        <taxon>Bacteria</taxon>
        <taxon>Pseudomonadati</taxon>
        <taxon>Pseudomonadota</taxon>
        <taxon>Gammaproteobacteria</taxon>
        <taxon>Lysobacterales</taxon>
        <taxon>Rhodanobacteraceae</taxon>
        <taxon>Rhodanobacter</taxon>
    </lineage>
</organism>
<name>M4NTQ1_9GAMM</name>
<accession>M4NTQ1</accession>
<gene>
    <name evidence="2" type="ORF">R2APBS1_3808</name>
</gene>
<evidence type="ECO:0000313" key="2">
    <source>
        <dbReference type="EMBL" id="AGG90866.1"/>
    </source>
</evidence>
<dbReference type="InterPro" id="IPR054242">
    <property type="entry name" value="DUF6969"/>
</dbReference>
<dbReference type="Pfam" id="PF22308">
    <property type="entry name" value="DUF6969"/>
    <property type="match status" value="1"/>
</dbReference>
<keyword evidence="3" id="KW-1185">Reference proteome</keyword>
<dbReference type="STRING" id="666685.R2APBS1_3808"/>
<dbReference type="AlphaFoldDB" id="M4NTQ1"/>
<protein>
    <recommendedName>
        <fullName evidence="1">DUF6969 domain-containing protein</fullName>
    </recommendedName>
</protein>
<dbReference type="HOGENOM" id="CLU_076065_2_0_6"/>